<dbReference type="Proteomes" id="UP000017800">
    <property type="component" value="Unassembled WGS sequence"/>
</dbReference>
<proteinExistence type="predicted"/>
<dbReference type="InterPro" id="IPR002525">
    <property type="entry name" value="Transp_IS110-like_N"/>
</dbReference>
<evidence type="ECO:0000259" key="1">
    <source>
        <dbReference type="Pfam" id="PF01548"/>
    </source>
</evidence>
<organism evidence="3 4">
    <name type="scientific">Vibrio halioticoli NBRC 102217</name>
    <dbReference type="NCBI Taxonomy" id="1219072"/>
    <lineage>
        <taxon>Bacteria</taxon>
        <taxon>Pseudomonadati</taxon>
        <taxon>Pseudomonadota</taxon>
        <taxon>Gammaproteobacteria</taxon>
        <taxon>Vibrionales</taxon>
        <taxon>Vibrionaceae</taxon>
        <taxon>Vibrio</taxon>
    </lineage>
</organism>
<comment type="caution">
    <text evidence="3">The sequence shown here is derived from an EMBL/GenBank/DDBJ whole genome shotgun (WGS) entry which is preliminary data.</text>
</comment>
<dbReference type="InterPro" id="IPR003346">
    <property type="entry name" value="Transposase_20"/>
</dbReference>
<evidence type="ECO:0000259" key="2">
    <source>
        <dbReference type="Pfam" id="PF02371"/>
    </source>
</evidence>
<dbReference type="eggNOG" id="COG3547">
    <property type="taxonomic scope" value="Bacteria"/>
</dbReference>
<dbReference type="EMBL" id="BAUJ01000107">
    <property type="protein sequence ID" value="GAD91431.1"/>
    <property type="molecule type" value="Genomic_DNA"/>
</dbReference>
<name>V5FPE6_9VIBR</name>
<reference evidence="3 4" key="1">
    <citation type="submission" date="2013-10" db="EMBL/GenBank/DDBJ databases">
        <authorList>
            <person name="Ichikawa N."/>
            <person name="Kimura A."/>
            <person name="Ohji S."/>
            <person name="Hosoyama A."/>
            <person name="Fujita N."/>
        </authorList>
    </citation>
    <scope>NUCLEOTIDE SEQUENCE [LARGE SCALE GENOMIC DNA]</scope>
    <source>
        <strain evidence="3 4">NBRC 102217</strain>
    </source>
</reference>
<keyword evidence="4" id="KW-1185">Reference proteome</keyword>
<dbReference type="GO" id="GO:0003677">
    <property type="term" value="F:DNA binding"/>
    <property type="evidence" value="ECO:0007669"/>
    <property type="project" value="InterPro"/>
</dbReference>
<dbReference type="PANTHER" id="PTHR33055:SF3">
    <property type="entry name" value="PUTATIVE TRANSPOSASE FOR IS117-RELATED"/>
    <property type="match status" value="1"/>
</dbReference>
<evidence type="ECO:0000313" key="4">
    <source>
        <dbReference type="Proteomes" id="UP000017800"/>
    </source>
</evidence>
<dbReference type="Pfam" id="PF02371">
    <property type="entry name" value="Transposase_20"/>
    <property type="match status" value="1"/>
</dbReference>
<reference evidence="3 4" key="2">
    <citation type="submission" date="2013-11" db="EMBL/GenBank/DDBJ databases">
        <title>Whole genome shotgun sequence of Vibrio halioticoli NBRC 102217.</title>
        <authorList>
            <person name="Isaki S."/>
            <person name="Kimura A."/>
            <person name="Ohji S."/>
            <person name="Hosoyama A."/>
            <person name="Fujita N."/>
            <person name="Hashimoto M."/>
            <person name="Hosoyama Y."/>
            <person name="Yamazoe A."/>
        </authorList>
    </citation>
    <scope>NUCLEOTIDE SEQUENCE [LARGE SCALE GENOMIC DNA]</scope>
    <source>
        <strain evidence="3 4">NBRC 102217</strain>
    </source>
</reference>
<protein>
    <submittedName>
        <fullName evidence="3">Putative transposase</fullName>
    </submittedName>
</protein>
<feature type="domain" description="Transposase IS116/IS110/IS902 C-terminal" evidence="2">
    <location>
        <begin position="205"/>
        <end position="287"/>
    </location>
</feature>
<dbReference type="AlphaFoldDB" id="V5FPE6"/>
<gene>
    <name evidence="3" type="ORF">VHA01S_107_00020</name>
</gene>
<dbReference type="Pfam" id="PF01548">
    <property type="entry name" value="DEDD_Tnp_IS110"/>
    <property type="match status" value="1"/>
</dbReference>
<feature type="non-terminal residue" evidence="3">
    <location>
        <position position="324"/>
    </location>
</feature>
<dbReference type="GO" id="GO:0006313">
    <property type="term" value="P:DNA transposition"/>
    <property type="evidence" value="ECO:0007669"/>
    <property type="project" value="InterPro"/>
</dbReference>
<sequence>MSVNVGIDVSKKSLDICLLHDQTKSGQKYRKFQNKKEIQPEISAWLLKFSRCKAQDILITMESTGVYHESIALYLHLAGFKVFISNPGKAKKFSQSLGLTHKTDKTDSYMLALYGDAQGNRAHHWVPDDLNTRNIKSLSRRLSALEKDRLRESNRLEASEISGAHERVIGSIKRIISIINEEIASIEQEIDLTISSDPIMKKNHQLLQSVVGVGKVISRELVYLFSAKQFSSAKQAAAFVGLIPRLNESGNFKGRTTLSKVGPSRVRAKLFLAAVSASTHNPDIKEQKRRLLEAGKTKMQALGAAMRKLVQICYGVLKTQTEYR</sequence>
<dbReference type="GO" id="GO:0004803">
    <property type="term" value="F:transposase activity"/>
    <property type="evidence" value="ECO:0007669"/>
    <property type="project" value="InterPro"/>
</dbReference>
<dbReference type="PANTHER" id="PTHR33055">
    <property type="entry name" value="TRANSPOSASE FOR INSERTION SEQUENCE ELEMENT IS1111A"/>
    <property type="match status" value="1"/>
</dbReference>
<dbReference type="InterPro" id="IPR047650">
    <property type="entry name" value="Transpos_IS110"/>
</dbReference>
<feature type="domain" description="Transposase IS110-like N-terminal" evidence="1">
    <location>
        <begin position="5"/>
        <end position="158"/>
    </location>
</feature>
<dbReference type="OrthoDB" id="9795150at2"/>
<dbReference type="RefSeq" id="WP_023405716.1">
    <property type="nucleotide sequence ID" value="NZ_BAUJ01000107.1"/>
</dbReference>
<accession>V5FPE6</accession>
<evidence type="ECO:0000313" key="3">
    <source>
        <dbReference type="EMBL" id="GAD91431.1"/>
    </source>
</evidence>
<dbReference type="NCBIfam" id="NF033542">
    <property type="entry name" value="transpos_IS110"/>
    <property type="match status" value="1"/>
</dbReference>